<dbReference type="GO" id="GO:0140098">
    <property type="term" value="F:catalytic activity, acting on RNA"/>
    <property type="evidence" value="ECO:0007669"/>
    <property type="project" value="UniProtKB-ARBA"/>
</dbReference>
<feature type="domain" description="Pseudouridine synthase RsuA/RluA-like" evidence="3">
    <location>
        <begin position="27"/>
        <end position="175"/>
    </location>
</feature>
<dbReference type="AlphaFoldDB" id="A0A512N6Y3"/>
<proteinExistence type="inferred from homology"/>
<dbReference type="InterPro" id="IPR006224">
    <property type="entry name" value="PsdUridine_synth_RluA-like_CS"/>
</dbReference>
<dbReference type="CDD" id="cd02869">
    <property type="entry name" value="PseudoU_synth_RluA_like"/>
    <property type="match status" value="1"/>
</dbReference>
<dbReference type="PANTHER" id="PTHR21600">
    <property type="entry name" value="MITOCHONDRIAL RNA PSEUDOURIDINE SYNTHASE"/>
    <property type="match status" value="1"/>
</dbReference>
<keyword evidence="2" id="KW-0413">Isomerase</keyword>
<reference evidence="4 5" key="1">
    <citation type="submission" date="2019-07" db="EMBL/GenBank/DDBJ databases">
        <title>Whole genome shotgun sequence of Reyranella soli NBRC 108950.</title>
        <authorList>
            <person name="Hosoyama A."/>
            <person name="Uohara A."/>
            <person name="Ohji S."/>
            <person name="Ichikawa N."/>
        </authorList>
    </citation>
    <scope>NUCLEOTIDE SEQUENCE [LARGE SCALE GENOMIC DNA]</scope>
    <source>
        <strain evidence="4 5">NBRC 108950</strain>
    </source>
</reference>
<organism evidence="4 5">
    <name type="scientific">Reyranella soli</name>
    <dbReference type="NCBI Taxonomy" id="1230389"/>
    <lineage>
        <taxon>Bacteria</taxon>
        <taxon>Pseudomonadati</taxon>
        <taxon>Pseudomonadota</taxon>
        <taxon>Alphaproteobacteria</taxon>
        <taxon>Hyphomicrobiales</taxon>
        <taxon>Reyranellaceae</taxon>
        <taxon>Reyranella</taxon>
    </lineage>
</organism>
<evidence type="ECO:0000313" key="4">
    <source>
        <dbReference type="EMBL" id="GEP54747.1"/>
    </source>
</evidence>
<dbReference type="SUPFAM" id="SSF55120">
    <property type="entry name" value="Pseudouridine synthase"/>
    <property type="match status" value="1"/>
</dbReference>
<comment type="similarity">
    <text evidence="1">Belongs to the pseudouridine synthase RluA family.</text>
</comment>
<evidence type="ECO:0000313" key="5">
    <source>
        <dbReference type="Proteomes" id="UP000321058"/>
    </source>
</evidence>
<keyword evidence="5" id="KW-1185">Reference proteome</keyword>
<dbReference type="PROSITE" id="PS01129">
    <property type="entry name" value="PSI_RLU"/>
    <property type="match status" value="1"/>
</dbReference>
<dbReference type="InterPro" id="IPR050188">
    <property type="entry name" value="RluA_PseudoU_synthase"/>
</dbReference>
<accession>A0A512N6Y3</accession>
<evidence type="ECO:0000259" key="3">
    <source>
        <dbReference type="Pfam" id="PF00849"/>
    </source>
</evidence>
<protein>
    <submittedName>
        <fullName evidence="4">RNA pseudouridine synthase</fullName>
    </submittedName>
</protein>
<evidence type="ECO:0000256" key="2">
    <source>
        <dbReference type="ARBA" id="ARBA00023235"/>
    </source>
</evidence>
<dbReference type="Proteomes" id="UP000321058">
    <property type="component" value="Unassembled WGS sequence"/>
</dbReference>
<dbReference type="PANTHER" id="PTHR21600:SF44">
    <property type="entry name" value="RIBOSOMAL LARGE SUBUNIT PSEUDOURIDINE SYNTHASE D"/>
    <property type="match status" value="1"/>
</dbReference>
<dbReference type="GO" id="GO:0009982">
    <property type="term" value="F:pseudouridine synthase activity"/>
    <property type="evidence" value="ECO:0007669"/>
    <property type="project" value="InterPro"/>
</dbReference>
<dbReference type="GO" id="GO:0000455">
    <property type="term" value="P:enzyme-directed rRNA pseudouridine synthesis"/>
    <property type="evidence" value="ECO:0007669"/>
    <property type="project" value="TreeGrafter"/>
</dbReference>
<dbReference type="InterPro" id="IPR020103">
    <property type="entry name" value="PsdUridine_synth_cat_dom_sf"/>
</dbReference>
<dbReference type="GO" id="GO:0003723">
    <property type="term" value="F:RNA binding"/>
    <property type="evidence" value="ECO:0007669"/>
    <property type="project" value="InterPro"/>
</dbReference>
<dbReference type="Gene3D" id="3.30.2350.10">
    <property type="entry name" value="Pseudouridine synthase"/>
    <property type="match status" value="1"/>
</dbReference>
<dbReference type="RefSeq" id="WP_174825924.1">
    <property type="nucleotide sequence ID" value="NZ_BKAJ01000032.1"/>
</dbReference>
<sequence length="235" mass="25361">MAGPLRRAPPLTAEQIQARVLHRDGLILVIDKPAGLAVHAGPSKAPNLEECFDALRFGLPRPPALAHRLDADTSGVLVLGRHPKALSKLGRLFSGRDTEKTYWAVVRGAPPADKGVFDQKLLKVNTRSGWSVKVSDKGQTAVTRYKVLGRGPHMTWLELKPETGRTHQIRVHCAAAGCPVIADRLYGTAEPGQQLHLHSRGIVLPLSKTKPPIVVEAPPPPHMIAALKACGYGDK</sequence>
<dbReference type="InterPro" id="IPR006145">
    <property type="entry name" value="PsdUridine_synth_RsuA/RluA"/>
</dbReference>
<evidence type="ECO:0000256" key="1">
    <source>
        <dbReference type="ARBA" id="ARBA00010876"/>
    </source>
</evidence>
<dbReference type="Pfam" id="PF00849">
    <property type="entry name" value="PseudoU_synth_2"/>
    <property type="match status" value="1"/>
</dbReference>
<comment type="caution">
    <text evidence="4">The sequence shown here is derived from an EMBL/GenBank/DDBJ whole genome shotgun (WGS) entry which is preliminary data.</text>
</comment>
<dbReference type="EMBL" id="BKAJ01000032">
    <property type="protein sequence ID" value="GEP54747.1"/>
    <property type="molecule type" value="Genomic_DNA"/>
</dbReference>
<gene>
    <name evidence="4" type="ORF">RSO01_19130</name>
</gene>
<name>A0A512N6Y3_9HYPH</name>